<sequence>MKLPFSFLFLLFIGNINNDISLSYYASTRGSSFEFEISNSILKFSKNQKSGQKKLSKKELKKIDALLSKIDLNAIPTLVPPSTKSHFDGAMAATLIIECNSKKFKSSTFDHGNPPNELKELIDYIFDLIYIDSN</sequence>
<dbReference type="RefSeq" id="WP_311593332.1">
    <property type="nucleotide sequence ID" value="NZ_JAVRHV010000004.1"/>
</dbReference>
<proteinExistence type="predicted"/>
<organism evidence="1 2">
    <name type="scientific">Urechidicola vernalis</name>
    <dbReference type="NCBI Taxonomy" id="3075600"/>
    <lineage>
        <taxon>Bacteria</taxon>
        <taxon>Pseudomonadati</taxon>
        <taxon>Bacteroidota</taxon>
        <taxon>Flavobacteriia</taxon>
        <taxon>Flavobacteriales</taxon>
        <taxon>Flavobacteriaceae</taxon>
        <taxon>Urechidicola</taxon>
    </lineage>
</organism>
<gene>
    <name evidence="1" type="ORF">RM519_08750</name>
</gene>
<reference evidence="1 2" key="1">
    <citation type="submission" date="2023-09" db="EMBL/GenBank/DDBJ databases">
        <authorList>
            <person name="Rey-Velasco X."/>
        </authorList>
    </citation>
    <scope>NUCLEOTIDE SEQUENCE [LARGE SCALE GENOMIC DNA]</scope>
    <source>
        <strain evidence="1 2">P050</strain>
    </source>
</reference>
<name>A0ABU2Y7W6_9FLAO</name>
<evidence type="ECO:0000313" key="1">
    <source>
        <dbReference type="EMBL" id="MDT0553330.1"/>
    </source>
</evidence>
<protein>
    <submittedName>
        <fullName evidence="1">Uncharacterized protein</fullName>
    </submittedName>
</protein>
<dbReference type="Proteomes" id="UP001252186">
    <property type="component" value="Unassembled WGS sequence"/>
</dbReference>
<keyword evidence="2" id="KW-1185">Reference proteome</keyword>
<accession>A0ABU2Y7W6</accession>
<comment type="caution">
    <text evidence="1">The sequence shown here is derived from an EMBL/GenBank/DDBJ whole genome shotgun (WGS) entry which is preliminary data.</text>
</comment>
<evidence type="ECO:0000313" key="2">
    <source>
        <dbReference type="Proteomes" id="UP001252186"/>
    </source>
</evidence>
<dbReference type="EMBL" id="JAVRHV010000004">
    <property type="protein sequence ID" value="MDT0553330.1"/>
    <property type="molecule type" value="Genomic_DNA"/>
</dbReference>